<sequence>MKVKAKQKERAIRLRDIGKTIISDLFQAPHPLPELPAFDIKLRRLSKRILEGAPMNNKTFRKTWESWLVFYYPDKALQIALSQCHTTVTQYEHYVNIPFEEYDRKEMRKWVEGWV</sequence>
<accession>T1AG57</accession>
<dbReference type="AlphaFoldDB" id="T1AG57"/>
<evidence type="ECO:0000313" key="1">
    <source>
        <dbReference type="EMBL" id="EQD40925.1"/>
    </source>
</evidence>
<protein>
    <submittedName>
        <fullName evidence="1">Site-specific recombinase, phage integrase family</fullName>
    </submittedName>
</protein>
<organism evidence="1">
    <name type="scientific">mine drainage metagenome</name>
    <dbReference type="NCBI Taxonomy" id="410659"/>
    <lineage>
        <taxon>unclassified sequences</taxon>
        <taxon>metagenomes</taxon>
        <taxon>ecological metagenomes</taxon>
    </lineage>
</organism>
<name>T1AG57_9ZZZZ</name>
<dbReference type="EMBL" id="AUZY01009790">
    <property type="protein sequence ID" value="EQD40925.1"/>
    <property type="molecule type" value="Genomic_DNA"/>
</dbReference>
<proteinExistence type="predicted"/>
<comment type="caution">
    <text evidence="1">The sequence shown here is derived from an EMBL/GenBank/DDBJ whole genome shotgun (WGS) entry which is preliminary data.</text>
</comment>
<gene>
    <name evidence="1" type="ORF">B1B_14741</name>
</gene>
<reference evidence="1" key="2">
    <citation type="journal article" date="2014" name="ISME J.">
        <title>Microbial stratification in low pH oxic and suboxic macroscopic growths along an acid mine drainage.</title>
        <authorList>
            <person name="Mendez-Garcia C."/>
            <person name="Mesa V."/>
            <person name="Sprenger R.R."/>
            <person name="Richter M."/>
            <person name="Diez M.S."/>
            <person name="Solano J."/>
            <person name="Bargiela R."/>
            <person name="Golyshina O.V."/>
            <person name="Manteca A."/>
            <person name="Ramos J.L."/>
            <person name="Gallego J.R."/>
            <person name="Llorente I."/>
            <person name="Martins Dos Santos V.A."/>
            <person name="Jensen O.N."/>
            <person name="Pelaez A.I."/>
            <person name="Sanchez J."/>
            <person name="Ferrer M."/>
        </authorList>
    </citation>
    <scope>NUCLEOTIDE SEQUENCE</scope>
</reference>
<reference evidence="1" key="1">
    <citation type="submission" date="2013-08" db="EMBL/GenBank/DDBJ databases">
        <authorList>
            <person name="Mendez C."/>
            <person name="Richter M."/>
            <person name="Ferrer M."/>
            <person name="Sanchez J."/>
        </authorList>
    </citation>
    <scope>NUCLEOTIDE SEQUENCE</scope>
</reference>